<dbReference type="GO" id="GO:0052840">
    <property type="term" value="F:inositol diphosphate tetrakisphosphate diphosphatase activity"/>
    <property type="evidence" value="ECO:0007669"/>
    <property type="project" value="TreeGrafter"/>
</dbReference>
<dbReference type="InterPro" id="IPR004861">
    <property type="entry name" value="Siw14-like"/>
</dbReference>
<evidence type="ECO:0000256" key="2">
    <source>
        <dbReference type="ARBA" id="ARBA00022490"/>
    </source>
</evidence>
<reference evidence="4" key="1">
    <citation type="journal article" date="2020" name="Stud. Mycol.">
        <title>101 Dothideomycetes genomes: a test case for predicting lifestyles and emergence of pathogens.</title>
        <authorList>
            <person name="Haridas S."/>
            <person name="Albert R."/>
            <person name="Binder M."/>
            <person name="Bloem J."/>
            <person name="Labutti K."/>
            <person name="Salamov A."/>
            <person name="Andreopoulos B."/>
            <person name="Baker S."/>
            <person name="Barry K."/>
            <person name="Bills G."/>
            <person name="Bluhm B."/>
            <person name="Cannon C."/>
            <person name="Castanera R."/>
            <person name="Culley D."/>
            <person name="Daum C."/>
            <person name="Ezra D."/>
            <person name="Gonzalez J."/>
            <person name="Henrissat B."/>
            <person name="Kuo A."/>
            <person name="Liang C."/>
            <person name="Lipzen A."/>
            <person name="Lutzoni F."/>
            <person name="Magnuson J."/>
            <person name="Mondo S."/>
            <person name="Nolan M."/>
            <person name="Ohm R."/>
            <person name="Pangilinan J."/>
            <person name="Park H.-J."/>
            <person name="Ramirez L."/>
            <person name="Alfaro M."/>
            <person name="Sun H."/>
            <person name="Tritt A."/>
            <person name="Yoshinaga Y."/>
            <person name="Zwiers L.-H."/>
            <person name="Turgeon B."/>
            <person name="Goodwin S."/>
            <person name="Spatafora J."/>
            <person name="Crous P."/>
            <person name="Grigoriev I."/>
        </authorList>
    </citation>
    <scope>NUCLEOTIDE SEQUENCE</scope>
    <source>
        <strain evidence="4">CBS 122367</strain>
    </source>
</reference>
<dbReference type="OrthoDB" id="6375174at2759"/>
<dbReference type="FunFam" id="3.90.190.10:FF:000035">
    <property type="entry name" value="Tyrosine phosphatase, putative"/>
    <property type="match status" value="1"/>
</dbReference>
<organism evidence="4 5">
    <name type="scientific">Lentithecium fluviatile CBS 122367</name>
    <dbReference type="NCBI Taxonomy" id="1168545"/>
    <lineage>
        <taxon>Eukaryota</taxon>
        <taxon>Fungi</taxon>
        <taxon>Dikarya</taxon>
        <taxon>Ascomycota</taxon>
        <taxon>Pezizomycotina</taxon>
        <taxon>Dothideomycetes</taxon>
        <taxon>Pleosporomycetidae</taxon>
        <taxon>Pleosporales</taxon>
        <taxon>Massarineae</taxon>
        <taxon>Lentitheciaceae</taxon>
        <taxon>Lentithecium</taxon>
    </lineage>
</organism>
<dbReference type="AlphaFoldDB" id="A0A6G1JJQ4"/>
<dbReference type="PANTHER" id="PTHR31126">
    <property type="entry name" value="TYROSINE-PROTEIN PHOSPHATASE"/>
    <property type="match status" value="1"/>
</dbReference>
<keyword evidence="3" id="KW-0378">Hydrolase</keyword>
<evidence type="ECO:0000313" key="5">
    <source>
        <dbReference type="Proteomes" id="UP000799291"/>
    </source>
</evidence>
<dbReference type="SUPFAM" id="SSF52799">
    <property type="entry name" value="(Phosphotyrosine protein) phosphatases II"/>
    <property type="match status" value="1"/>
</dbReference>
<proteinExistence type="predicted"/>
<protein>
    <recommendedName>
        <fullName evidence="6">Tyrosine-protein phosphatase SIW14</fullName>
    </recommendedName>
</protein>
<dbReference type="GO" id="GO:0016791">
    <property type="term" value="F:phosphatase activity"/>
    <property type="evidence" value="ECO:0007669"/>
    <property type="project" value="TreeGrafter"/>
</dbReference>
<evidence type="ECO:0008006" key="6">
    <source>
        <dbReference type="Google" id="ProtNLM"/>
    </source>
</evidence>
<sequence>MSAVNDAPEAVGETQTARSSIVTTIKNYLVAYGLPTSSLLTQHATEHHHEDVPDEVAKDAEDLAKTRTPSPITETIAPGRLRSLFPPSNYGAVVSGAVYRSSYPQPKNYEFLQSLKLKTVITLVPEEISPEYRAFMKSSGIQHFQVHINANKGGVRVQSCDMNRALNIVLDRSNHPLLIHCNKGKHRTGCLTATLRRIQGFDMETIHEEYHTYSDPKARFWDEVFFENFDLNTVMWLARREGWIMPTVDVAPPSPPPSPSVIPLLGIAKSAA</sequence>
<keyword evidence="5" id="KW-1185">Reference proteome</keyword>
<dbReference type="GO" id="GO:0005737">
    <property type="term" value="C:cytoplasm"/>
    <property type="evidence" value="ECO:0007669"/>
    <property type="project" value="UniProtKB-SubCell"/>
</dbReference>
<evidence type="ECO:0000256" key="3">
    <source>
        <dbReference type="ARBA" id="ARBA00022801"/>
    </source>
</evidence>
<dbReference type="Gene3D" id="3.90.190.10">
    <property type="entry name" value="Protein tyrosine phosphatase superfamily"/>
    <property type="match status" value="1"/>
</dbReference>
<gene>
    <name evidence="4" type="ORF">K458DRAFT_398780</name>
</gene>
<evidence type="ECO:0000313" key="4">
    <source>
        <dbReference type="EMBL" id="KAF2690797.1"/>
    </source>
</evidence>
<dbReference type="PANTHER" id="PTHR31126:SF48">
    <property type="entry name" value="INOSITOL PHOSPHATASE SIW14"/>
    <property type="match status" value="1"/>
</dbReference>
<evidence type="ECO:0000256" key="1">
    <source>
        <dbReference type="ARBA" id="ARBA00004496"/>
    </source>
</evidence>
<dbReference type="InterPro" id="IPR016130">
    <property type="entry name" value="Tyr_Pase_AS"/>
</dbReference>
<name>A0A6G1JJQ4_9PLEO</name>
<dbReference type="EMBL" id="MU005570">
    <property type="protein sequence ID" value="KAF2690797.1"/>
    <property type="molecule type" value="Genomic_DNA"/>
</dbReference>
<dbReference type="InterPro" id="IPR029021">
    <property type="entry name" value="Prot-tyrosine_phosphatase-like"/>
</dbReference>
<dbReference type="PROSITE" id="PS00383">
    <property type="entry name" value="TYR_PHOSPHATASE_1"/>
    <property type="match status" value="1"/>
</dbReference>
<dbReference type="Pfam" id="PF03162">
    <property type="entry name" value="Y_phosphatase2"/>
    <property type="match status" value="1"/>
</dbReference>
<keyword evidence="2" id="KW-0963">Cytoplasm</keyword>
<accession>A0A6G1JJQ4</accession>
<comment type="subcellular location">
    <subcellularLocation>
        <location evidence="1">Cytoplasm</location>
    </subcellularLocation>
</comment>
<dbReference type="Proteomes" id="UP000799291">
    <property type="component" value="Unassembled WGS sequence"/>
</dbReference>